<name>A0A1A6GY46_NEOLE</name>
<keyword evidence="1" id="KW-0344">Guanine-nucleotide releasing factor</keyword>
<evidence type="ECO:0000259" key="2">
    <source>
        <dbReference type="PROSITE" id="PS50211"/>
    </source>
</evidence>
<dbReference type="PANTHER" id="PTHR13196">
    <property type="entry name" value="DENN DOMAIN-CONTAINING"/>
    <property type="match status" value="1"/>
</dbReference>
<dbReference type="OrthoDB" id="206724at2759"/>
<dbReference type="InterPro" id="IPR040032">
    <property type="entry name" value="DENND1A/B/C"/>
</dbReference>
<comment type="caution">
    <text evidence="3">The sequence shown here is derived from an EMBL/GenBank/DDBJ whole genome shotgun (WGS) entry which is preliminary data.</text>
</comment>
<feature type="domain" description="UDENN" evidence="2">
    <location>
        <begin position="1"/>
        <end position="34"/>
    </location>
</feature>
<reference evidence="3 4" key="1">
    <citation type="submission" date="2016-06" db="EMBL/GenBank/DDBJ databases">
        <title>The Draft Genome Sequence and Annotation of the Desert Woodrat Neotoma lepida.</title>
        <authorList>
            <person name="Campbell M."/>
            <person name="Oakeson K.F."/>
            <person name="Yandell M."/>
            <person name="Halpert J.R."/>
            <person name="Dearing D."/>
        </authorList>
    </citation>
    <scope>NUCLEOTIDE SEQUENCE [LARGE SCALE GENOMIC DNA]</scope>
    <source>
        <strain evidence="3">417</strain>
        <tissue evidence="3">Liver</tissue>
    </source>
</reference>
<dbReference type="GO" id="GO:0032456">
    <property type="term" value="P:endocytic recycling"/>
    <property type="evidence" value="ECO:0007669"/>
    <property type="project" value="TreeGrafter"/>
</dbReference>
<feature type="non-terminal residue" evidence="3">
    <location>
        <position position="1"/>
    </location>
</feature>
<evidence type="ECO:0000256" key="1">
    <source>
        <dbReference type="ARBA" id="ARBA00022658"/>
    </source>
</evidence>
<proteinExistence type="predicted"/>
<dbReference type="AlphaFoldDB" id="A0A1A6GY46"/>
<dbReference type="GO" id="GO:0030136">
    <property type="term" value="C:clathrin-coated vesicle"/>
    <property type="evidence" value="ECO:0007669"/>
    <property type="project" value="TreeGrafter"/>
</dbReference>
<dbReference type="InterPro" id="IPR001194">
    <property type="entry name" value="cDENN_dom"/>
</dbReference>
<dbReference type="STRING" id="56216.A0A1A6GY46"/>
<keyword evidence="4" id="KW-1185">Reference proteome</keyword>
<dbReference type="PANTHER" id="PTHR13196:SF22">
    <property type="entry name" value="DENN DOMAIN-CONTAINING PROTEIN 1A"/>
    <property type="match status" value="1"/>
</dbReference>
<dbReference type="GO" id="GO:0005829">
    <property type="term" value="C:cytosol"/>
    <property type="evidence" value="ECO:0007669"/>
    <property type="project" value="TreeGrafter"/>
</dbReference>
<organism evidence="3 4">
    <name type="scientific">Neotoma lepida</name>
    <name type="common">Desert woodrat</name>
    <dbReference type="NCBI Taxonomy" id="56216"/>
    <lineage>
        <taxon>Eukaryota</taxon>
        <taxon>Metazoa</taxon>
        <taxon>Chordata</taxon>
        <taxon>Craniata</taxon>
        <taxon>Vertebrata</taxon>
        <taxon>Euteleostomi</taxon>
        <taxon>Mammalia</taxon>
        <taxon>Eutheria</taxon>
        <taxon>Euarchontoglires</taxon>
        <taxon>Glires</taxon>
        <taxon>Rodentia</taxon>
        <taxon>Myomorpha</taxon>
        <taxon>Muroidea</taxon>
        <taxon>Cricetidae</taxon>
        <taxon>Neotominae</taxon>
        <taxon>Neotoma</taxon>
    </lineage>
</organism>
<dbReference type="Proteomes" id="UP000092124">
    <property type="component" value="Unassembled WGS sequence"/>
</dbReference>
<dbReference type="EMBL" id="LZPO01065720">
    <property type="protein sequence ID" value="OBS71091.1"/>
    <property type="molecule type" value="Genomic_DNA"/>
</dbReference>
<protein>
    <recommendedName>
        <fullName evidence="2">UDENN domain-containing protein</fullName>
    </recommendedName>
</protein>
<evidence type="ECO:0000313" key="3">
    <source>
        <dbReference type="EMBL" id="OBS71091.1"/>
    </source>
</evidence>
<dbReference type="InterPro" id="IPR043153">
    <property type="entry name" value="DENN_C"/>
</dbReference>
<sequence>LTACIHGSAAMLYPMYWQHVYIPVLPPHLLDYCW</sequence>
<dbReference type="PROSITE" id="PS50211">
    <property type="entry name" value="DENN"/>
    <property type="match status" value="1"/>
</dbReference>
<dbReference type="GO" id="GO:0005085">
    <property type="term" value="F:guanyl-nucleotide exchange factor activity"/>
    <property type="evidence" value="ECO:0007669"/>
    <property type="project" value="UniProtKB-KW"/>
</dbReference>
<dbReference type="Pfam" id="PF02141">
    <property type="entry name" value="DENN"/>
    <property type="match status" value="1"/>
</dbReference>
<dbReference type="GO" id="GO:0006897">
    <property type="term" value="P:endocytosis"/>
    <property type="evidence" value="ECO:0007669"/>
    <property type="project" value="TreeGrafter"/>
</dbReference>
<evidence type="ECO:0000313" key="4">
    <source>
        <dbReference type="Proteomes" id="UP000092124"/>
    </source>
</evidence>
<gene>
    <name evidence="3" type="ORF">A6R68_00368</name>
</gene>
<dbReference type="Gene3D" id="3.40.50.11500">
    <property type="match status" value="1"/>
</dbReference>
<dbReference type="GO" id="GO:1901981">
    <property type="term" value="F:phosphatidylinositol phosphate binding"/>
    <property type="evidence" value="ECO:0007669"/>
    <property type="project" value="TreeGrafter"/>
</dbReference>
<dbReference type="InterPro" id="IPR037516">
    <property type="entry name" value="Tripartite_DENN"/>
</dbReference>
<accession>A0A1A6GY46</accession>